<dbReference type="PANTHER" id="PTHR45778:SF7">
    <property type="entry name" value="PURPLE ACID PHOSPHATASE"/>
    <property type="match status" value="1"/>
</dbReference>
<keyword evidence="1" id="KW-0325">Glycoprotein</keyword>
<dbReference type="GO" id="GO:0016787">
    <property type="term" value="F:hydrolase activity"/>
    <property type="evidence" value="ECO:0007669"/>
    <property type="project" value="InterPro"/>
</dbReference>
<dbReference type="SUPFAM" id="SSF56300">
    <property type="entry name" value="Metallo-dependent phosphatases"/>
    <property type="match status" value="1"/>
</dbReference>
<feature type="chain" id="PRO_5029825281" description="Calcineurin-like phosphoesterase domain-containing protein" evidence="2">
    <location>
        <begin position="17"/>
        <end position="542"/>
    </location>
</feature>
<reference evidence="4 5" key="1">
    <citation type="submission" date="2020-04" db="EMBL/GenBank/DDBJ databases">
        <title>Perkinsus chesapeaki whole genome sequence.</title>
        <authorList>
            <person name="Bogema D.R."/>
        </authorList>
    </citation>
    <scope>NUCLEOTIDE SEQUENCE [LARGE SCALE GENOMIC DNA]</scope>
    <source>
        <strain evidence="4">ATCC PRA-425</strain>
    </source>
</reference>
<comment type="caution">
    <text evidence="4">The sequence shown here is derived from an EMBL/GenBank/DDBJ whole genome shotgun (WGS) entry which is preliminary data.</text>
</comment>
<evidence type="ECO:0000313" key="5">
    <source>
        <dbReference type="Proteomes" id="UP000591131"/>
    </source>
</evidence>
<keyword evidence="5" id="KW-1185">Reference proteome</keyword>
<evidence type="ECO:0000256" key="2">
    <source>
        <dbReference type="SAM" id="SignalP"/>
    </source>
</evidence>
<dbReference type="InterPro" id="IPR004843">
    <property type="entry name" value="Calcineurin-like_PHP"/>
</dbReference>
<dbReference type="InterPro" id="IPR029052">
    <property type="entry name" value="Metallo-depent_PP-like"/>
</dbReference>
<sequence>MRLFLLWLLRPAPIASLPSSSIPNCGTACTISVSPYTLARSGDPLHLEWSVPSNNISAGWIGFFAPPFHSESHDDYIMRFLPESIGASEHTVSLTNVRSQYYDIRYISNETGKCLCRADSKIEFAMGSYEPAQGHVSIDITTGALRVHWVSDDPSPGYVEYKSPGSAEWLIRHASVSTYGHEDMCGVDAAKYYDPGLFYVATLPDSFPEGTEITVRFGSAKRRSRAYTVRVPLKEGSSKTHSVALFGDMGVQGYYRGPDKVDVPSGRWDTYWVVDHLRSNSRLSMALHIGDVSYAMGRSRVWDMFGTAVEEVSMKMPYMVSIGNHEFDYSSGGWHPSWGNFGSDSGGECGIPTKHRYKFPNWWYSFSFGIVRYFMLSSEHDWTEGSEQWKWLNEELSKVNRLITPWVIVTSHRPMLVSAFDPDERAVEDHMYPALGPLLLKHKVNLFVGGHWHYYERTHPVNGTVHVIAGSAGAFDVGDIFEDLERVAIRWPDVRGYLELSISPTQLEGVFWGINDTMADRKMKEFDHFIVLPWHEDQLTIM</sequence>
<protein>
    <recommendedName>
        <fullName evidence="3">Calcineurin-like phosphoesterase domain-containing protein</fullName>
    </recommendedName>
</protein>
<dbReference type="EMBL" id="JAAPAO010000014">
    <property type="protein sequence ID" value="KAF4677412.1"/>
    <property type="molecule type" value="Genomic_DNA"/>
</dbReference>
<dbReference type="PANTHER" id="PTHR45778">
    <property type="entry name" value="PURPLE ACID PHOSPHATASE-RELATED"/>
    <property type="match status" value="1"/>
</dbReference>
<keyword evidence="2" id="KW-0732">Signal</keyword>
<dbReference type="OrthoDB" id="45007at2759"/>
<dbReference type="Pfam" id="PF00149">
    <property type="entry name" value="Metallophos"/>
    <property type="match status" value="1"/>
</dbReference>
<dbReference type="InterPro" id="IPR041792">
    <property type="entry name" value="MPP_PAP"/>
</dbReference>
<dbReference type="Gene3D" id="3.60.21.10">
    <property type="match status" value="1"/>
</dbReference>
<feature type="domain" description="Calcineurin-like phosphoesterase" evidence="3">
    <location>
        <begin position="243"/>
        <end position="455"/>
    </location>
</feature>
<feature type="signal peptide" evidence="2">
    <location>
        <begin position="1"/>
        <end position="16"/>
    </location>
</feature>
<evidence type="ECO:0000259" key="3">
    <source>
        <dbReference type="Pfam" id="PF00149"/>
    </source>
</evidence>
<organism evidence="4 5">
    <name type="scientific">Perkinsus chesapeaki</name>
    <name type="common">Clam parasite</name>
    <name type="synonym">Perkinsus andrewsi</name>
    <dbReference type="NCBI Taxonomy" id="330153"/>
    <lineage>
        <taxon>Eukaryota</taxon>
        <taxon>Sar</taxon>
        <taxon>Alveolata</taxon>
        <taxon>Perkinsozoa</taxon>
        <taxon>Perkinsea</taxon>
        <taxon>Perkinsida</taxon>
        <taxon>Perkinsidae</taxon>
        <taxon>Perkinsus</taxon>
    </lineage>
</organism>
<evidence type="ECO:0000313" key="4">
    <source>
        <dbReference type="EMBL" id="KAF4677412.1"/>
    </source>
</evidence>
<gene>
    <name evidence="4" type="ORF">FOL47_001624</name>
</gene>
<proteinExistence type="predicted"/>
<accession>A0A7J6N0K4</accession>
<dbReference type="CDD" id="cd00839">
    <property type="entry name" value="MPP_PAPs"/>
    <property type="match status" value="1"/>
</dbReference>
<evidence type="ECO:0000256" key="1">
    <source>
        <dbReference type="ARBA" id="ARBA00023180"/>
    </source>
</evidence>
<dbReference type="Proteomes" id="UP000591131">
    <property type="component" value="Unassembled WGS sequence"/>
</dbReference>
<dbReference type="AlphaFoldDB" id="A0A7J6N0K4"/>
<name>A0A7J6N0K4_PERCH</name>